<reference evidence="4" key="1">
    <citation type="journal article" date="2014" name="Int. J. Syst. Evol. Microbiol.">
        <title>Complete genome sequence of Corynebacterium casei LMG S-19264T (=DSM 44701T), isolated from a smear-ripened cheese.</title>
        <authorList>
            <consortium name="US DOE Joint Genome Institute (JGI-PGF)"/>
            <person name="Walter F."/>
            <person name="Albersmeier A."/>
            <person name="Kalinowski J."/>
            <person name="Ruckert C."/>
        </authorList>
    </citation>
    <scope>NUCLEOTIDE SEQUENCE</scope>
    <source>
        <strain evidence="4">CGMCC 1.15330</strain>
    </source>
</reference>
<evidence type="ECO:0000313" key="5">
    <source>
        <dbReference type="Proteomes" id="UP000623067"/>
    </source>
</evidence>
<evidence type="ECO:0000313" key="4">
    <source>
        <dbReference type="EMBL" id="GGB21356.1"/>
    </source>
</evidence>
<reference evidence="4" key="2">
    <citation type="submission" date="2020-09" db="EMBL/GenBank/DDBJ databases">
        <authorList>
            <person name="Sun Q."/>
            <person name="Zhou Y."/>
        </authorList>
    </citation>
    <scope>NUCLEOTIDE SEQUENCE</scope>
    <source>
        <strain evidence="4">CGMCC 1.15330</strain>
    </source>
</reference>
<evidence type="ECO:0000259" key="3">
    <source>
        <dbReference type="Pfam" id="PF08797"/>
    </source>
</evidence>
<dbReference type="GO" id="GO:0003676">
    <property type="term" value="F:nucleic acid binding"/>
    <property type="evidence" value="ECO:0007669"/>
    <property type="project" value="InterPro"/>
</dbReference>
<dbReference type="GO" id="GO:0016818">
    <property type="term" value="F:hydrolase activity, acting on acid anhydrides, in phosphorus-containing anhydrides"/>
    <property type="evidence" value="ECO:0007669"/>
    <property type="project" value="InterPro"/>
</dbReference>
<name>A0A916SZF7_9SPHN</name>
<gene>
    <name evidence="4" type="ORF">GCM10011380_08650</name>
</gene>
<dbReference type="RefSeq" id="WP_188657436.1">
    <property type="nucleotide sequence ID" value="NZ_BMIH01000001.1"/>
</dbReference>
<protein>
    <recommendedName>
        <fullName evidence="3">HIRAN domain-containing protein</fullName>
    </recommendedName>
</protein>
<feature type="domain" description="HIRAN" evidence="3">
    <location>
        <begin position="15"/>
        <end position="88"/>
    </location>
</feature>
<comment type="caution">
    <text evidence="4">The sequence shown here is derived from an EMBL/GenBank/DDBJ whole genome shotgun (WGS) entry which is preliminary data.</text>
</comment>
<dbReference type="EMBL" id="BMIH01000001">
    <property type="protein sequence ID" value="GGB21356.1"/>
    <property type="molecule type" value="Genomic_DNA"/>
</dbReference>
<dbReference type="Gene3D" id="3.30.70.2330">
    <property type="match status" value="1"/>
</dbReference>
<dbReference type="InterPro" id="IPR014905">
    <property type="entry name" value="HIRAN"/>
</dbReference>
<evidence type="ECO:0000256" key="1">
    <source>
        <dbReference type="ARBA" id="ARBA00022723"/>
    </source>
</evidence>
<keyword evidence="2" id="KW-0378">Hydrolase</keyword>
<evidence type="ECO:0000256" key="2">
    <source>
        <dbReference type="ARBA" id="ARBA00022801"/>
    </source>
</evidence>
<proteinExistence type="predicted"/>
<dbReference type="Proteomes" id="UP000623067">
    <property type="component" value="Unassembled WGS sequence"/>
</dbReference>
<keyword evidence="1" id="KW-0479">Metal-binding</keyword>
<dbReference type="Pfam" id="PF08797">
    <property type="entry name" value="HIRAN"/>
    <property type="match status" value="1"/>
</dbReference>
<organism evidence="4 5">
    <name type="scientific">Sphingomonas metalli</name>
    <dbReference type="NCBI Taxonomy" id="1779358"/>
    <lineage>
        <taxon>Bacteria</taxon>
        <taxon>Pseudomonadati</taxon>
        <taxon>Pseudomonadota</taxon>
        <taxon>Alphaproteobacteria</taxon>
        <taxon>Sphingomonadales</taxon>
        <taxon>Sphingomonadaceae</taxon>
        <taxon>Sphingomonas</taxon>
    </lineage>
</organism>
<sequence>MFYSPSLRPSSPYELSLAVVGLDYLNSDKSHRRFEMALCAHGEPVKLIREPKNKADKRAIAVFSVRDIQLGYLTAERAALLAPWMDAGVEHEAAFQAPGRTAAIIRARFGGGQLYVPPERDDVEHDWSEVGGDYFDWGC</sequence>
<accession>A0A916SZF7</accession>
<dbReference type="AlphaFoldDB" id="A0A916SZF7"/>
<dbReference type="GO" id="GO:0008270">
    <property type="term" value="F:zinc ion binding"/>
    <property type="evidence" value="ECO:0007669"/>
    <property type="project" value="InterPro"/>
</dbReference>
<keyword evidence="5" id="KW-1185">Reference proteome</keyword>